<dbReference type="PANTHER" id="PTHR37783:SF1">
    <property type="entry name" value="MEMBRANE PROTEIN, PUTATIVE (AFU_ORTHOLOGUE AFUA_1G04315)-RELATED"/>
    <property type="match status" value="1"/>
</dbReference>
<comment type="caution">
    <text evidence="2">The sequence shown here is derived from an EMBL/GenBank/DDBJ whole genome shotgun (WGS) entry which is preliminary data.</text>
</comment>
<evidence type="ECO:0000313" key="3">
    <source>
        <dbReference type="Proteomes" id="UP001392437"/>
    </source>
</evidence>
<dbReference type="EMBL" id="JAQQWP010000010">
    <property type="protein sequence ID" value="KAK8096582.1"/>
    <property type="molecule type" value="Genomic_DNA"/>
</dbReference>
<evidence type="ECO:0000256" key="1">
    <source>
        <dbReference type="SAM" id="Phobius"/>
    </source>
</evidence>
<feature type="transmembrane region" description="Helical" evidence="1">
    <location>
        <begin position="68"/>
        <end position="89"/>
    </location>
</feature>
<evidence type="ECO:0008006" key="4">
    <source>
        <dbReference type="Google" id="ProtNLM"/>
    </source>
</evidence>
<keyword evidence="3" id="KW-1185">Reference proteome</keyword>
<dbReference type="Proteomes" id="UP001392437">
    <property type="component" value="Unassembled WGS sequence"/>
</dbReference>
<accession>A0AAW0Q8A1</accession>
<dbReference type="PANTHER" id="PTHR37783">
    <property type="entry name" value="MEMBRANE PROTEIN, PUTATIVE (AFU_ORTHOLOGUE AFUA_1G04315)-RELATED"/>
    <property type="match status" value="1"/>
</dbReference>
<sequence length="131" mass="14071">MSNSKAPVKITTCPLPAGGRLLWGPIISGVVMYASARPGLIAPGSWLYETALSGHPTAINAAWWVQNGLFYFLYGAHAIEAVAFAAGPLRKHGVPLFSLAWFKWVFGCFVGGVFATRHFGNVVKAKERGSH</sequence>
<organism evidence="2 3">
    <name type="scientific">Apiospora kogelbergensis</name>
    <dbReference type="NCBI Taxonomy" id="1337665"/>
    <lineage>
        <taxon>Eukaryota</taxon>
        <taxon>Fungi</taxon>
        <taxon>Dikarya</taxon>
        <taxon>Ascomycota</taxon>
        <taxon>Pezizomycotina</taxon>
        <taxon>Sordariomycetes</taxon>
        <taxon>Xylariomycetidae</taxon>
        <taxon>Amphisphaeriales</taxon>
        <taxon>Apiosporaceae</taxon>
        <taxon>Apiospora</taxon>
    </lineage>
</organism>
<evidence type="ECO:0000313" key="2">
    <source>
        <dbReference type="EMBL" id="KAK8096582.1"/>
    </source>
</evidence>
<keyword evidence="1" id="KW-0472">Membrane</keyword>
<keyword evidence="1" id="KW-0812">Transmembrane</keyword>
<name>A0AAW0Q8A1_9PEZI</name>
<protein>
    <recommendedName>
        <fullName evidence="4">Integral membrane protein</fullName>
    </recommendedName>
</protein>
<proteinExistence type="predicted"/>
<keyword evidence="1" id="KW-1133">Transmembrane helix</keyword>
<dbReference type="AlphaFoldDB" id="A0AAW0Q8A1"/>
<reference evidence="2 3" key="1">
    <citation type="submission" date="2023-01" db="EMBL/GenBank/DDBJ databases">
        <title>Analysis of 21 Apiospora genomes using comparative genomics revels a genus with tremendous synthesis potential of carbohydrate active enzymes and secondary metabolites.</title>
        <authorList>
            <person name="Sorensen T."/>
        </authorList>
    </citation>
    <scope>NUCLEOTIDE SEQUENCE [LARGE SCALE GENOMIC DNA]</scope>
    <source>
        <strain evidence="2 3">CBS 117206</strain>
    </source>
</reference>
<gene>
    <name evidence="2" type="ORF">PG999_012526</name>
</gene>
<feature type="transmembrane region" description="Helical" evidence="1">
    <location>
        <begin position="101"/>
        <end position="120"/>
    </location>
</feature>